<evidence type="ECO:0000256" key="1">
    <source>
        <dbReference type="ARBA" id="ARBA00023015"/>
    </source>
</evidence>
<dbReference type="PANTHER" id="PTHR44846">
    <property type="entry name" value="MANNOSYL-D-GLYCERATE TRANSPORT/METABOLISM SYSTEM REPRESSOR MNGR-RELATED"/>
    <property type="match status" value="1"/>
</dbReference>
<keyword evidence="2" id="KW-0238">DNA-binding</keyword>
<dbReference type="InterPro" id="IPR028978">
    <property type="entry name" value="Chorismate_lyase_/UTRA_dom_sf"/>
</dbReference>
<dbReference type="RefSeq" id="WP_245755692.1">
    <property type="nucleotide sequence ID" value="NZ_FOMZ01000021.1"/>
</dbReference>
<dbReference type="InterPro" id="IPR036388">
    <property type="entry name" value="WH-like_DNA-bd_sf"/>
</dbReference>
<keyword evidence="6" id="KW-1185">Reference proteome</keyword>
<dbReference type="CDD" id="cd07377">
    <property type="entry name" value="WHTH_GntR"/>
    <property type="match status" value="1"/>
</dbReference>
<dbReference type="PRINTS" id="PR00035">
    <property type="entry name" value="HTHGNTR"/>
</dbReference>
<keyword evidence="1" id="KW-0805">Transcription regulation</keyword>
<dbReference type="SUPFAM" id="SSF64288">
    <property type="entry name" value="Chorismate lyase-like"/>
    <property type="match status" value="1"/>
</dbReference>
<dbReference type="EMBL" id="FOMZ01000021">
    <property type="protein sequence ID" value="SFE66535.1"/>
    <property type="molecule type" value="Genomic_DNA"/>
</dbReference>
<accession>A0A1I2CEJ6</accession>
<dbReference type="PANTHER" id="PTHR44846:SF1">
    <property type="entry name" value="MANNOSYL-D-GLYCERATE TRANSPORT_METABOLISM SYSTEM REPRESSOR MNGR-RELATED"/>
    <property type="match status" value="1"/>
</dbReference>
<feature type="domain" description="HTH gntR-type" evidence="4">
    <location>
        <begin position="9"/>
        <end position="77"/>
    </location>
</feature>
<evidence type="ECO:0000313" key="6">
    <source>
        <dbReference type="Proteomes" id="UP000198716"/>
    </source>
</evidence>
<sequence length="248" mass="26535">MPGSRGSQRRPSVELYERIVDAIRQGHYPPGSALPSEPELAGELGVSRPALREALILLQEDGVITVRRGVGRTVSTGTPQRGFERLGSVEKLLGAETTGVRALARSTEEPTDLVLQHLPVPAASEIRFWESIVDVEGSPACLVQEWILPDETLGELDPDLPEALRVASEEPRTMLDVLTSRSPGLSLRGSSGITATVLGGQRGAAFRRPADTPVVLITQVVRGDSTPLMIGKYMLPSGAPAVPLLQTR</sequence>
<dbReference type="GO" id="GO:0045892">
    <property type="term" value="P:negative regulation of DNA-templated transcription"/>
    <property type="evidence" value="ECO:0007669"/>
    <property type="project" value="TreeGrafter"/>
</dbReference>
<dbReference type="PROSITE" id="PS50949">
    <property type="entry name" value="HTH_GNTR"/>
    <property type="match status" value="1"/>
</dbReference>
<dbReference type="SMART" id="SM00345">
    <property type="entry name" value="HTH_GNTR"/>
    <property type="match status" value="1"/>
</dbReference>
<evidence type="ECO:0000256" key="2">
    <source>
        <dbReference type="ARBA" id="ARBA00023125"/>
    </source>
</evidence>
<gene>
    <name evidence="5" type="ORF">SAMN04487819_12138</name>
</gene>
<protein>
    <submittedName>
        <fullName evidence="5">Transcriptional regulator, GntR family</fullName>
    </submittedName>
</protein>
<dbReference type="Gene3D" id="3.40.1410.10">
    <property type="entry name" value="Chorismate lyase-like"/>
    <property type="match status" value="1"/>
</dbReference>
<reference evidence="6" key="1">
    <citation type="submission" date="2016-10" db="EMBL/GenBank/DDBJ databases">
        <authorList>
            <person name="Varghese N."/>
            <person name="Submissions S."/>
        </authorList>
    </citation>
    <scope>NUCLEOTIDE SEQUENCE [LARGE SCALE GENOMIC DNA]</scope>
    <source>
        <strain evidence="6">DSM 45004</strain>
    </source>
</reference>
<evidence type="ECO:0000259" key="4">
    <source>
        <dbReference type="PROSITE" id="PS50949"/>
    </source>
</evidence>
<dbReference type="AlphaFoldDB" id="A0A1I2CEJ6"/>
<dbReference type="Pfam" id="PF00392">
    <property type="entry name" value="GntR"/>
    <property type="match status" value="1"/>
</dbReference>
<dbReference type="SUPFAM" id="SSF46785">
    <property type="entry name" value="Winged helix' DNA-binding domain"/>
    <property type="match status" value="1"/>
</dbReference>
<evidence type="ECO:0000313" key="5">
    <source>
        <dbReference type="EMBL" id="SFE66535.1"/>
    </source>
</evidence>
<name>A0A1I2CEJ6_9ACTN</name>
<dbReference type="InterPro" id="IPR050679">
    <property type="entry name" value="Bact_HTH_transcr_reg"/>
</dbReference>
<dbReference type="GO" id="GO:0003700">
    <property type="term" value="F:DNA-binding transcription factor activity"/>
    <property type="evidence" value="ECO:0007669"/>
    <property type="project" value="InterPro"/>
</dbReference>
<evidence type="ECO:0000256" key="3">
    <source>
        <dbReference type="ARBA" id="ARBA00023163"/>
    </source>
</evidence>
<organism evidence="5 6">
    <name type="scientific">Actinopolyspora alba</name>
    <dbReference type="NCBI Taxonomy" id="673379"/>
    <lineage>
        <taxon>Bacteria</taxon>
        <taxon>Bacillati</taxon>
        <taxon>Actinomycetota</taxon>
        <taxon>Actinomycetes</taxon>
        <taxon>Actinopolysporales</taxon>
        <taxon>Actinopolysporaceae</taxon>
        <taxon>Actinopolyspora</taxon>
        <taxon>Actinopolyspora alba group</taxon>
    </lineage>
</organism>
<dbReference type="InterPro" id="IPR036390">
    <property type="entry name" value="WH_DNA-bd_sf"/>
</dbReference>
<dbReference type="Gene3D" id="1.10.10.10">
    <property type="entry name" value="Winged helix-like DNA-binding domain superfamily/Winged helix DNA-binding domain"/>
    <property type="match status" value="1"/>
</dbReference>
<proteinExistence type="predicted"/>
<dbReference type="GO" id="GO:0003677">
    <property type="term" value="F:DNA binding"/>
    <property type="evidence" value="ECO:0007669"/>
    <property type="project" value="UniProtKB-KW"/>
</dbReference>
<dbReference type="Proteomes" id="UP000198716">
    <property type="component" value="Unassembled WGS sequence"/>
</dbReference>
<keyword evidence="3" id="KW-0804">Transcription</keyword>
<dbReference type="InterPro" id="IPR000524">
    <property type="entry name" value="Tscrpt_reg_HTH_GntR"/>
</dbReference>